<reference evidence="1" key="1">
    <citation type="submission" date="2012-12" db="EMBL/GenBank/DDBJ databases">
        <title>Identification and characterization of a phenylalanine ammonia-lyase gene family in Isatis indigotica Fort.</title>
        <authorList>
            <person name="Liu Q."/>
            <person name="Chen J."/>
            <person name="Zhou X."/>
            <person name="Di P."/>
            <person name="Xiao Y."/>
            <person name="Xuan H."/>
            <person name="Zhang L."/>
            <person name="Chen W."/>
        </authorList>
    </citation>
    <scope>NUCLEOTIDE SEQUENCE</scope>
    <source>
        <tissue evidence="1">Salivary gland</tissue>
    </source>
</reference>
<sequence length="152" mass="16826">MLRFEQEPWSSRRNGYGYASVQLSWTSHHSLRALRFLKAPVTTRTTEVKVPVGFPVGQVQGPHHFHLALAGHDQEPGQDRGHADILAGPVQHLSQAAGRVGHQLHRVLIAHNLVGIGVVHRACKCPAQAQRHHTPPQFLDQGLLARRAHCPD</sequence>
<proteinExistence type="evidence at transcript level"/>
<dbReference type="EMBL" id="GADI01003239">
    <property type="protein sequence ID" value="JAA70569.1"/>
    <property type="molecule type" value="mRNA"/>
</dbReference>
<organism evidence="1">
    <name type="scientific">Ixodes ricinus</name>
    <name type="common">Common tick</name>
    <name type="synonym">Acarus ricinus</name>
    <dbReference type="NCBI Taxonomy" id="34613"/>
    <lineage>
        <taxon>Eukaryota</taxon>
        <taxon>Metazoa</taxon>
        <taxon>Ecdysozoa</taxon>
        <taxon>Arthropoda</taxon>
        <taxon>Chelicerata</taxon>
        <taxon>Arachnida</taxon>
        <taxon>Acari</taxon>
        <taxon>Parasitiformes</taxon>
        <taxon>Ixodida</taxon>
        <taxon>Ixodoidea</taxon>
        <taxon>Ixodidae</taxon>
        <taxon>Ixodinae</taxon>
        <taxon>Ixodes</taxon>
    </lineage>
</organism>
<accession>A0A0K8RJ46</accession>
<name>A0A0K8RJ46_IXORI</name>
<evidence type="ECO:0000313" key="1">
    <source>
        <dbReference type="EMBL" id="JAA70569.1"/>
    </source>
</evidence>
<protein>
    <submittedName>
        <fullName evidence="1">Uncharacterized protein</fullName>
    </submittedName>
</protein>
<dbReference type="AlphaFoldDB" id="A0A0K8RJ46"/>